<evidence type="ECO:0000313" key="3">
    <source>
        <dbReference type="Proteomes" id="UP000784294"/>
    </source>
</evidence>
<dbReference type="Proteomes" id="UP000784294">
    <property type="component" value="Unassembled WGS sequence"/>
</dbReference>
<name>A0A3S5FGD6_9PLAT</name>
<keyword evidence="3" id="KW-1185">Reference proteome</keyword>
<feature type="compositionally biased region" description="Basic residues" evidence="1">
    <location>
        <begin position="10"/>
        <end position="22"/>
    </location>
</feature>
<accession>A0A3S5FGD6</accession>
<gene>
    <name evidence="2" type="ORF">PXEA_LOCUS30934</name>
</gene>
<sequence length="104" mass="11866">MTDESLAPFHRNRRKSARKQRHHECSSKANRQMVKRNKLSSSGGIDPLISSPNTFSRHGNELNNTQTLFAQLECRSTRDLDTSFQSGPDYQTFLKVFSQIPRAA</sequence>
<organism evidence="2 3">
    <name type="scientific">Protopolystoma xenopodis</name>
    <dbReference type="NCBI Taxonomy" id="117903"/>
    <lineage>
        <taxon>Eukaryota</taxon>
        <taxon>Metazoa</taxon>
        <taxon>Spiralia</taxon>
        <taxon>Lophotrochozoa</taxon>
        <taxon>Platyhelminthes</taxon>
        <taxon>Monogenea</taxon>
        <taxon>Polyopisthocotylea</taxon>
        <taxon>Polystomatidea</taxon>
        <taxon>Polystomatidae</taxon>
        <taxon>Protopolystoma</taxon>
    </lineage>
</organism>
<feature type="compositionally biased region" description="Polar residues" evidence="1">
    <location>
        <begin position="50"/>
        <end position="60"/>
    </location>
</feature>
<dbReference type="EMBL" id="CAAALY010255160">
    <property type="protein sequence ID" value="VEL37494.1"/>
    <property type="molecule type" value="Genomic_DNA"/>
</dbReference>
<evidence type="ECO:0000256" key="1">
    <source>
        <dbReference type="SAM" id="MobiDB-lite"/>
    </source>
</evidence>
<reference evidence="2" key="1">
    <citation type="submission" date="2018-11" db="EMBL/GenBank/DDBJ databases">
        <authorList>
            <consortium name="Pathogen Informatics"/>
        </authorList>
    </citation>
    <scope>NUCLEOTIDE SEQUENCE</scope>
</reference>
<dbReference type="AlphaFoldDB" id="A0A3S5FGD6"/>
<evidence type="ECO:0000313" key="2">
    <source>
        <dbReference type="EMBL" id="VEL37494.1"/>
    </source>
</evidence>
<proteinExistence type="predicted"/>
<feature type="region of interest" description="Disordered" evidence="1">
    <location>
        <begin position="1"/>
        <end position="60"/>
    </location>
</feature>
<protein>
    <submittedName>
        <fullName evidence="2">Uncharacterized protein</fullName>
    </submittedName>
</protein>
<comment type="caution">
    <text evidence="2">The sequence shown here is derived from an EMBL/GenBank/DDBJ whole genome shotgun (WGS) entry which is preliminary data.</text>
</comment>